<evidence type="ECO:0000259" key="3">
    <source>
        <dbReference type="PROSITE" id="PS50106"/>
    </source>
</evidence>
<dbReference type="PANTHER" id="PTHR22939">
    <property type="entry name" value="SERINE PROTEASE FAMILY S1C HTRA-RELATED"/>
    <property type="match status" value="1"/>
</dbReference>
<evidence type="ECO:0000313" key="4">
    <source>
        <dbReference type="EMBL" id="MDM4015783.1"/>
    </source>
</evidence>
<proteinExistence type="inferred from homology"/>
<dbReference type="SUPFAM" id="SSF50494">
    <property type="entry name" value="Trypsin-like serine proteases"/>
    <property type="match status" value="1"/>
</dbReference>
<comment type="similarity">
    <text evidence="1">Belongs to the peptidase S1C family.</text>
</comment>
<dbReference type="GO" id="GO:0008233">
    <property type="term" value="F:peptidase activity"/>
    <property type="evidence" value="ECO:0007669"/>
    <property type="project" value="UniProtKB-KW"/>
</dbReference>
<evidence type="ECO:0000256" key="2">
    <source>
        <dbReference type="SAM" id="MobiDB-lite"/>
    </source>
</evidence>
<keyword evidence="4" id="KW-0645">Protease</keyword>
<feature type="region of interest" description="Disordered" evidence="2">
    <location>
        <begin position="411"/>
        <end position="441"/>
    </location>
</feature>
<feature type="compositionally biased region" description="Acidic residues" evidence="2">
    <location>
        <begin position="419"/>
        <end position="428"/>
    </location>
</feature>
<dbReference type="InterPro" id="IPR001478">
    <property type="entry name" value="PDZ"/>
</dbReference>
<evidence type="ECO:0000313" key="5">
    <source>
        <dbReference type="Proteomes" id="UP001239462"/>
    </source>
</evidence>
<dbReference type="CDD" id="cd23081">
    <property type="entry name" value="cpPDZ_EcRseP-like"/>
    <property type="match status" value="1"/>
</dbReference>
<name>A0ABT7PH32_9BACT</name>
<accession>A0ABT7PH32</accession>
<comment type="caution">
    <text evidence="4">The sequence shown here is derived from an EMBL/GenBank/DDBJ whole genome shotgun (WGS) entry which is preliminary data.</text>
</comment>
<reference evidence="4 5" key="1">
    <citation type="submission" date="2023-06" db="EMBL/GenBank/DDBJ databases">
        <title>Roseiconus lacunae JC819 isolated from Gulf of Mannar region, Tamil Nadu.</title>
        <authorList>
            <person name="Pk S."/>
            <person name="Ch S."/>
            <person name="Ch V.R."/>
        </authorList>
    </citation>
    <scope>NUCLEOTIDE SEQUENCE [LARGE SCALE GENOMIC DNA]</scope>
    <source>
        <strain evidence="4 5">JC819</strain>
    </source>
</reference>
<dbReference type="Gene3D" id="2.30.42.10">
    <property type="match status" value="1"/>
</dbReference>
<dbReference type="InterPro" id="IPR036034">
    <property type="entry name" value="PDZ_sf"/>
</dbReference>
<dbReference type="EC" id="3.4.21.-" evidence="4"/>
<organism evidence="4 5">
    <name type="scientific">Roseiconus lacunae</name>
    <dbReference type="NCBI Taxonomy" id="2605694"/>
    <lineage>
        <taxon>Bacteria</taxon>
        <taxon>Pseudomonadati</taxon>
        <taxon>Planctomycetota</taxon>
        <taxon>Planctomycetia</taxon>
        <taxon>Pirellulales</taxon>
        <taxon>Pirellulaceae</taxon>
        <taxon>Roseiconus</taxon>
    </lineage>
</organism>
<dbReference type="InterPro" id="IPR009003">
    <property type="entry name" value="Peptidase_S1_PA"/>
</dbReference>
<gene>
    <name evidence="4" type="ORF">QTN89_10105</name>
</gene>
<keyword evidence="5" id="KW-1185">Reference proteome</keyword>
<feature type="domain" description="PDZ" evidence="3">
    <location>
        <begin position="274"/>
        <end position="344"/>
    </location>
</feature>
<protein>
    <submittedName>
        <fullName evidence="4">S1C family serine protease</fullName>
        <ecNumber evidence="4">3.4.21.-</ecNumber>
    </submittedName>
</protein>
<feature type="region of interest" description="Disordered" evidence="2">
    <location>
        <begin position="57"/>
        <end position="84"/>
    </location>
</feature>
<dbReference type="PANTHER" id="PTHR22939:SF129">
    <property type="entry name" value="SERINE PROTEASE HTRA2, MITOCHONDRIAL"/>
    <property type="match status" value="1"/>
</dbReference>
<dbReference type="SMART" id="SM00228">
    <property type="entry name" value="PDZ"/>
    <property type="match status" value="1"/>
</dbReference>
<keyword evidence="4" id="KW-0378">Hydrolase</keyword>
<feature type="compositionally biased region" description="Basic and acidic residues" evidence="2">
    <location>
        <begin position="429"/>
        <end position="441"/>
    </location>
</feature>
<dbReference type="RefSeq" id="WP_289163301.1">
    <property type="nucleotide sequence ID" value="NZ_JASZZN010000006.1"/>
</dbReference>
<dbReference type="PROSITE" id="PS50106">
    <property type="entry name" value="PDZ"/>
    <property type="match status" value="1"/>
</dbReference>
<dbReference type="EMBL" id="JASZZN010000006">
    <property type="protein sequence ID" value="MDM4015783.1"/>
    <property type="molecule type" value="Genomic_DNA"/>
</dbReference>
<sequence>MNERSKICVTVALVAGLVAAFLFVDDLNAQNMLDFRDTVRKAEASIVRVIVEPGTEMLPQHAESDANAETLNEDNEGDAPPPKLQLKELEPFPPNANANPNLAVPIRRARDLNSAAFAASENVVLAYVEQPVAHVKVVTNEGEELDGRVVAFDYVTGLAAIEVEDVVLVPLVISVAPAEPGLPVVAVHRDTRTIRVTAGTVATSRIPRESGVGPVPEIHFLATPNVPGTPVLDHQGIVVGILVPSQSGGLVCSDASTAMRLLNAADAPVPQVLKRGLVGIQFESSGTLVLEVSSNSAAERAGLRAGDLVEQVGDQPVRTSTDVIAAVEMARSGETIDVVVSRDGERKSFPVTLQEHPQQWLPPSDGLSESARQIFRLENGRITPIPEDDLRRFEQFDQMFRNFDVPQLRGWRQLPPVEDPGDGPDESLEELRRQMEQLRQR</sequence>
<dbReference type="SUPFAM" id="SSF50156">
    <property type="entry name" value="PDZ domain-like"/>
    <property type="match status" value="1"/>
</dbReference>
<dbReference type="Gene3D" id="2.40.10.120">
    <property type="match status" value="1"/>
</dbReference>
<dbReference type="Pfam" id="PF13180">
    <property type="entry name" value="PDZ_2"/>
    <property type="match status" value="1"/>
</dbReference>
<evidence type="ECO:0000256" key="1">
    <source>
        <dbReference type="ARBA" id="ARBA00010541"/>
    </source>
</evidence>
<dbReference type="Proteomes" id="UP001239462">
    <property type="component" value="Unassembled WGS sequence"/>
</dbReference>
<dbReference type="GO" id="GO:0006508">
    <property type="term" value="P:proteolysis"/>
    <property type="evidence" value="ECO:0007669"/>
    <property type="project" value="UniProtKB-KW"/>
</dbReference>